<evidence type="ECO:0000256" key="12">
    <source>
        <dbReference type="ARBA" id="ARBA00023002"/>
    </source>
</evidence>
<dbReference type="PANTHER" id="PTHR11632">
    <property type="entry name" value="SUCCINATE DEHYDROGENASE 2 FLAVOPROTEIN SUBUNIT"/>
    <property type="match status" value="1"/>
</dbReference>
<evidence type="ECO:0000313" key="21">
    <source>
        <dbReference type="EMBL" id="EEV89084.1"/>
    </source>
</evidence>
<dbReference type="FunFam" id="1.20.58.100:FF:000001">
    <property type="entry name" value="Succinate dehydrogenase flavoprotein subunit (SdhA)"/>
    <property type="match status" value="1"/>
</dbReference>
<dbReference type="FunFam" id="4.10.80.40:FF:000003">
    <property type="entry name" value="Fumarate reductase flavoprotein subunit"/>
    <property type="match status" value="1"/>
</dbReference>
<proteinExistence type="inferred from homology"/>
<dbReference type="InterPro" id="IPR037099">
    <property type="entry name" value="Fum_R/Succ_DH_flav-like_C_sf"/>
</dbReference>
<evidence type="ECO:0000259" key="20">
    <source>
        <dbReference type="Pfam" id="PF02910"/>
    </source>
</evidence>
<organism evidence="21 22">
    <name type="scientific">Cardiobacterium hominis (strain ATCC 15826 / DSM 8339 / NCTC 10426 / 6573)</name>
    <dbReference type="NCBI Taxonomy" id="638300"/>
    <lineage>
        <taxon>Bacteria</taxon>
        <taxon>Pseudomonadati</taxon>
        <taxon>Pseudomonadota</taxon>
        <taxon>Gammaproteobacteria</taxon>
        <taxon>Cardiobacteriales</taxon>
        <taxon>Cardiobacteriaceae</taxon>
        <taxon>Cardiobacterium</taxon>
    </lineage>
</organism>
<comment type="subunit">
    <text evidence="18">Part of an enzyme complex containing four subunits: a flavoprotein (FrdA), an iron-sulfur protein (FrdB), and two hydrophobic anchor proteins (FrdC and FrdD).</text>
</comment>
<dbReference type="Gene3D" id="4.10.80.40">
    <property type="entry name" value="succinate dehydrogenase protein domain"/>
    <property type="match status" value="1"/>
</dbReference>
<keyword evidence="22" id="KW-1185">Reference proteome</keyword>
<evidence type="ECO:0000313" key="22">
    <source>
        <dbReference type="Proteomes" id="UP000004870"/>
    </source>
</evidence>
<comment type="catalytic activity">
    <reaction evidence="15 18">
        <text>a quinone + succinate = fumarate + a quinol</text>
        <dbReference type="Rhea" id="RHEA:40523"/>
        <dbReference type="ChEBI" id="CHEBI:24646"/>
        <dbReference type="ChEBI" id="CHEBI:29806"/>
        <dbReference type="ChEBI" id="CHEBI:30031"/>
        <dbReference type="ChEBI" id="CHEBI:132124"/>
        <dbReference type="EC" id="1.3.5.1"/>
    </reaction>
</comment>
<dbReference type="PRINTS" id="PR00368">
    <property type="entry name" value="FADPNR"/>
</dbReference>
<evidence type="ECO:0000256" key="18">
    <source>
        <dbReference type="RuleBase" id="RU362050"/>
    </source>
</evidence>
<dbReference type="HOGENOM" id="CLU_014312_6_2_6"/>
<keyword evidence="9" id="KW-0547">Nucleotide-binding</keyword>
<dbReference type="Proteomes" id="UP000004870">
    <property type="component" value="Unassembled WGS sequence"/>
</dbReference>
<dbReference type="InterPro" id="IPR030664">
    <property type="entry name" value="SdhA/FrdA/AprA"/>
</dbReference>
<evidence type="ECO:0000256" key="7">
    <source>
        <dbReference type="ARBA" id="ARBA00022475"/>
    </source>
</evidence>
<dbReference type="NCBIfam" id="NF006686">
    <property type="entry name" value="PRK09231.1"/>
    <property type="match status" value="1"/>
</dbReference>
<dbReference type="FunFam" id="3.90.700.10:FF:000003">
    <property type="entry name" value="Fumarate reductase flavoprotein subunit"/>
    <property type="match status" value="1"/>
</dbReference>
<keyword evidence="7" id="KW-1003">Cell membrane</keyword>
<evidence type="ECO:0000256" key="9">
    <source>
        <dbReference type="ARBA" id="ARBA00022741"/>
    </source>
</evidence>
<feature type="binding site" evidence="17">
    <location>
        <position position="372"/>
    </location>
    <ligand>
        <name>substrate</name>
    </ligand>
</feature>
<dbReference type="GO" id="GO:0005886">
    <property type="term" value="C:plasma membrane"/>
    <property type="evidence" value="ECO:0007669"/>
    <property type="project" value="UniProtKB-SubCell"/>
</dbReference>
<evidence type="ECO:0000256" key="15">
    <source>
        <dbReference type="ARBA" id="ARBA00049220"/>
    </source>
</evidence>
<evidence type="ECO:0000256" key="3">
    <source>
        <dbReference type="ARBA" id="ARBA00008040"/>
    </source>
</evidence>
<dbReference type="InterPro" id="IPR015939">
    <property type="entry name" value="Fum_Rdtase/Succ_DH_flav-like_C"/>
</dbReference>
<dbReference type="GO" id="GO:0008177">
    <property type="term" value="F:succinate dehydrogenase (quinone) activity"/>
    <property type="evidence" value="ECO:0007669"/>
    <property type="project" value="UniProtKB-EC"/>
</dbReference>
<evidence type="ECO:0000256" key="10">
    <source>
        <dbReference type="ARBA" id="ARBA00022827"/>
    </source>
</evidence>
<comment type="cofactor">
    <cofactor evidence="1 17 18">
        <name>FAD</name>
        <dbReference type="ChEBI" id="CHEBI:57692"/>
    </cofactor>
</comment>
<comment type="catalytic activity">
    <reaction evidence="14">
        <text>a menaquinone + succinate = a menaquinol + fumarate</text>
        <dbReference type="Rhea" id="RHEA:27834"/>
        <dbReference type="Rhea" id="RHEA-COMP:9537"/>
        <dbReference type="Rhea" id="RHEA-COMP:9539"/>
        <dbReference type="ChEBI" id="CHEBI:16374"/>
        <dbReference type="ChEBI" id="CHEBI:18151"/>
        <dbReference type="ChEBI" id="CHEBI:29806"/>
        <dbReference type="ChEBI" id="CHEBI:30031"/>
        <dbReference type="EC" id="1.3.5.1"/>
    </reaction>
</comment>
<dbReference type="InterPro" id="IPR014006">
    <property type="entry name" value="Succ_Dhase_FrdA_Gneg"/>
</dbReference>
<comment type="caution">
    <text evidence="21">The sequence shown here is derived from an EMBL/GenBank/DDBJ whole genome shotgun (WGS) entry which is preliminary data.</text>
</comment>
<dbReference type="GO" id="GO:0009055">
    <property type="term" value="F:electron transfer activity"/>
    <property type="evidence" value="ECO:0007669"/>
    <property type="project" value="TreeGrafter"/>
</dbReference>
<evidence type="ECO:0000256" key="17">
    <source>
        <dbReference type="PIRSR" id="PIRSR630664-51"/>
    </source>
</evidence>
<sequence length="606" mass="67175">MLKCPQFNKRHNKRYFMDIIQSDVAIIGAGGAGLRAAIEIARSAPNAKISLISKVYPMRSHTVAAEGGSAGVVREDDSLEYHFNDTVSGGDWLCEQDVVQYFVEHATEEMIQMEHWGCPWSRLPDGRANVRRFGGMKIPRTWFAADKSGFHMLHTLFQTSLQFPNIARLDEHFALDLIESKGELHGVLCYDVQNGVLRAVQAKSIIIATGGAGRVFAFNTNGGIVTGDGMALAYRHGVPLRDMEFVQYHPTGLPGSGILMTEGCRGEGGILTNKDGYRYLQDYGLGPETPIGEPKNKYMELGPRDKLSQAFYHEWKAGRTIDNPRGAVVNLDLRHLGEAYLTERLPFICSLSKKFVGVDPVTDPIPVRPTAHYTMGGIETNARCETRIKGLFAVGECSSVGLHGANRLGSNSLAELCVFGKVAGEDAWKHASSAGYFASKEQFAAMAEAAWKPFAELKNRTGGTEKPSAIRKELTTMMEAEIGIYRSAENSERAIAKLNELKARYEKVRVTDHSDTFNTDWLTTIELGYLLDVAETMIYSAESRTESRGSHQRLDYPERDDDKFLKHTLAFRRDGEKPEIAYSDVCITKSQPAKRVYGAEAEKANH</sequence>
<dbReference type="EC" id="1.3.5.1" evidence="4 18"/>
<evidence type="ECO:0000256" key="14">
    <source>
        <dbReference type="ARBA" id="ARBA00034412"/>
    </source>
</evidence>
<keyword evidence="12 18" id="KW-0560">Oxidoreductase</keyword>
<evidence type="ECO:0000256" key="2">
    <source>
        <dbReference type="ARBA" id="ARBA00004515"/>
    </source>
</evidence>
<feature type="active site" description="Proton acceptor" evidence="16">
    <location>
        <position position="304"/>
    </location>
</feature>
<dbReference type="SUPFAM" id="SSF56425">
    <property type="entry name" value="Succinate dehydrogenase/fumarate reductase flavoprotein, catalytic domain"/>
    <property type="match status" value="1"/>
</dbReference>
<feature type="binding site" evidence="17">
    <location>
        <position position="228"/>
    </location>
    <ligand>
        <name>FAD</name>
        <dbReference type="ChEBI" id="CHEBI:57692"/>
    </ligand>
</feature>
<dbReference type="Pfam" id="PF02910">
    <property type="entry name" value="Succ_DH_flav_C"/>
    <property type="match status" value="1"/>
</dbReference>
<gene>
    <name evidence="21" type="primary">frdA</name>
    <name evidence="21" type="ORF">HMPREF0198_0758</name>
</gene>
<evidence type="ECO:0000259" key="19">
    <source>
        <dbReference type="Pfam" id="PF00890"/>
    </source>
</evidence>
<feature type="binding site" evidence="17">
    <location>
        <begin position="412"/>
        <end position="413"/>
    </location>
    <ligand>
        <name>FAD</name>
        <dbReference type="ChEBI" id="CHEBI:57692"/>
    </ligand>
</feature>
<dbReference type="InterPro" id="IPR005884">
    <property type="entry name" value="Fum_red_fp"/>
</dbReference>
<dbReference type="InterPro" id="IPR003953">
    <property type="entry name" value="FAD-dep_OxRdtase_2_FAD-bd"/>
</dbReference>
<name>C8N8D1_CARH6</name>
<evidence type="ECO:0000256" key="8">
    <source>
        <dbReference type="ARBA" id="ARBA00022630"/>
    </source>
</evidence>
<feature type="binding site" evidence="17">
    <location>
        <position position="396"/>
    </location>
    <ligand>
        <name>FAD</name>
        <dbReference type="ChEBI" id="CHEBI:57692"/>
    </ligand>
</feature>
<dbReference type="GO" id="GO:0050660">
    <property type="term" value="F:flavin adenine dinucleotide binding"/>
    <property type="evidence" value="ECO:0007669"/>
    <property type="project" value="InterPro"/>
</dbReference>
<dbReference type="InterPro" id="IPR003952">
    <property type="entry name" value="FRD_SDH_FAD_BS"/>
</dbReference>
<protein>
    <recommendedName>
        <fullName evidence="5 18">Fumarate reductase flavoprotein subunit</fullName>
        <ecNumber evidence="4 18">1.3.5.1</ecNumber>
    </recommendedName>
</protein>
<dbReference type="GO" id="GO:0022900">
    <property type="term" value="P:electron transport chain"/>
    <property type="evidence" value="ECO:0007669"/>
    <property type="project" value="UniProtKB-UniRule"/>
</dbReference>
<dbReference type="EMBL" id="ACKY01000034">
    <property type="protein sequence ID" value="EEV89084.1"/>
    <property type="molecule type" value="Genomic_DNA"/>
</dbReference>
<feature type="binding site" evidence="17">
    <location>
        <begin position="53"/>
        <end position="68"/>
    </location>
    <ligand>
        <name>FAD</name>
        <dbReference type="ChEBI" id="CHEBI:57692"/>
    </ligand>
</feature>
<feature type="domain" description="Fumarate reductase/succinate dehydrogenase flavoprotein-like C-terminal" evidence="20">
    <location>
        <begin position="471"/>
        <end position="597"/>
    </location>
</feature>
<evidence type="ECO:0000256" key="16">
    <source>
        <dbReference type="PIRSR" id="PIRSR000171-1"/>
    </source>
</evidence>
<dbReference type="SUPFAM" id="SSF46977">
    <property type="entry name" value="Succinate dehydrogenase/fumarate reductase flavoprotein C-terminal domain"/>
    <property type="match status" value="1"/>
</dbReference>
<keyword evidence="10 17" id="KW-0274">FAD</keyword>
<feature type="domain" description="FAD-dependent oxidoreductase 2 FAD-binding" evidence="19">
    <location>
        <begin position="23"/>
        <end position="413"/>
    </location>
</feature>
<dbReference type="InterPro" id="IPR027477">
    <property type="entry name" value="Succ_DH/fumarate_Rdtase_cat_sf"/>
</dbReference>
<dbReference type="InterPro" id="IPR036188">
    <property type="entry name" value="FAD/NAD-bd_sf"/>
</dbReference>
<evidence type="ECO:0000256" key="5">
    <source>
        <dbReference type="ARBA" id="ARBA00014044"/>
    </source>
</evidence>
<dbReference type="NCBIfam" id="TIGR01176">
    <property type="entry name" value="fum_red_Fp"/>
    <property type="match status" value="1"/>
</dbReference>
<dbReference type="PANTHER" id="PTHR11632:SF82">
    <property type="entry name" value="FUMARATE REDUCTASE FLAVOPROTEIN SUBUNIT"/>
    <property type="match status" value="1"/>
</dbReference>
<dbReference type="NCBIfam" id="TIGR01812">
    <property type="entry name" value="sdhA_frdA_Gneg"/>
    <property type="match status" value="1"/>
</dbReference>
<reference evidence="21 22" key="1">
    <citation type="submission" date="2009-08" db="EMBL/GenBank/DDBJ databases">
        <authorList>
            <person name="Qin X."/>
            <person name="Bachman B."/>
            <person name="Battles P."/>
            <person name="Bell A."/>
            <person name="Bess C."/>
            <person name="Bickham C."/>
            <person name="Chaboub L."/>
            <person name="Chen D."/>
            <person name="Coyle M."/>
            <person name="Deiros D.R."/>
            <person name="Dinh H."/>
            <person name="Forbes L."/>
            <person name="Fowler G."/>
            <person name="Francisco L."/>
            <person name="Fu Q."/>
            <person name="Gubbala S."/>
            <person name="Hale W."/>
            <person name="Han Y."/>
            <person name="Hemphill L."/>
            <person name="Highlander S.K."/>
            <person name="Hirani K."/>
            <person name="Hogues M."/>
            <person name="Jackson L."/>
            <person name="Jakkamsetti A."/>
            <person name="Javaid M."/>
            <person name="Jiang H."/>
            <person name="Korchina V."/>
            <person name="Kovar C."/>
            <person name="Lara F."/>
            <person name="Lee S."/>
            <person name="Mata R."/>
            <person name="Mathew T."/>
            <person name="Moen C."/>
            <person name="Morales K."/>
            <person name="Munidasa M."/>
            <person name="Nazareth L."/>
            <person name="Ngo R."/>
            <person name="Nguyen L."/>
            <person name="Okwuonu G."/>
            <person name="Ongeri F."/>
            <person name="Patil S."/>
            <person name="Petrosino J."/>
            <person name="Pham C."/>
            <person name="Pham P."/>
            <person name="Pu L.-L."/>
            <person name="Puazo M."/>
            <person name="Raj R."/>
            <person name="Reid J."/>
            <person name="Rouhana J."/>
            <person name="Saada N."/>
            <person name="Shang Y."/>
            <person name="Simmons D."/>
            <person name="Thornton R."/>
            <person name="Warren J."/>
            <person name="Weissenberger G."/>
            <person name="Zhang J."/>
            <person name="Zhang L."/>
            <person name="Zhou C."/>
            <person name="Zhu D."/>
            <person name="Muzny D."/>
            <person name="Worley K."/>
            <person name="Gibbs R."/>
        </authorList>
    </citation>
    <scope>NUCLEOTIDE SEQUENCE [LARGE SCALE GENOMIC DNA]</scope>
    <source>
        <strain evidence="22">ATCC 15826 / DSM 8339 / NCTC 10426 / 6573</strain>
    </source>
</reference>
<comment type="similarity">
    <text evidence="3 18">Belongs to the FAD-dependent oxidoreductase 2 family. FRD/SDH subfamily.</text>
</comment>
<dbReference type="Pfam" id="PF00890">
    <property type="entry name" value="FAD_binding_2"/>
    <property type="match status" value="1"/>
</dbReference>
<dbReference type="STRING" id="2718.CHUV0807_0715"/>
<keyword evidence="8 17" id="KW-0285">Flavoprotein</keyword>
<evidence type="ECO:0000256" key="6">
    <source>
        <dbReference type="ARBA" id="ARBA00022448"/>
    </source>
</evidence>
<feature type="binding site" evidence="17">
    <location>
        <begin position="28"/>
        <end position="33"/>
    </location>
    <ligand>
        <name>FAD</name>
        <dbReference type="ChEBI" id="CHEBI:57692"/>
    </ligand>
</feature>
<keyword evidence="6 18" id="KW-0813">Transport</keyword>
<feature type="binding site" evidence="17">
    <location>
        <position position="249"/>
    </location>
    <ligand>
        <name>substrate</name>
    </ligand>
</feature>
<evidence type="ECO:0000256" key="1">
    <source>
        <dbReference type="ARBA" id="ARBA00001974"/>
    </source>
</evidence>
<evidence type="ECO:0000256" key="13">
    <source>
        <dbReference type="ARBA" id="ARBA00023136"/>
    </source>
</evidence>
<dbReference type="PROSITE" id="PS00504">
    <property type="entry name" value="FRD_SDH_FAD_BINDING"/>
    <property type="match status" value="1"/>
</dbReference>
<dbReference type="AlphaFoldDB" id="C8N8D1"/>
<feature type="binding site" evidence="17">
    <location>
        <position position="261"/>
    </location>
    <ligand>
        <name>substrate</name>
    </ligand>
</feature>
<accession>C8N8D1</accession>
<feature type="binding site" evidence="17">
    <location>
        <position position="407"/>
    </location>
    <ligand>
        <name>substrate</name>
    </ligand>
</feature>
<dbReference type="PIRSF" id="PIRSF000171">
    <property type="entry name" value="SDHA_APRA_LASPO"/>
    <property type="match status" value="1"/>
</dbReference>
<dbReference type="GO" id="GO:0006113">
    <property type="term" value="P:fermentation"/>
    <property type="evidence" value="ECO:0007669"/>
    <property type="project" value="TreeGrafter"/>
</dbReference>
<dbReference type="Gene3D" id="3.90.700.10">
    <property type="entry name" value="Succinate dehydrogenase/fumarate reductase flavoprotein, catalytic domain"/>
    <property type="match status" value="1"/>
</dbReference>
<keyword evidence="11 18" id="KW-0249">Electron transport</keyword>
<keyword evidence="13" id="KW-0472">Membrane</keyword>
<dbReference type="Gene3D" id="3.50.50.60">
    <property type="entry name" value="FAD/NAD(P)-binding domain"/>
    <property type="match status" value="1"/>
</dbReference>
<dbReference type="GO" id="GO:0009061">
    <property type="term" value="P:anaerobic respiration"/>
    <property type="evidence" value="ECO:0007669"/>
    <property type="project" value="InterPro"/>
</dbReference>
<dbReference type="SUPFAM" id="SSF51905">
    <property type="entry name" value="FAD/NAD(P)-binding domain"/>
    <property type="match status" value="1"/>
</dbReference>
<evidence type="ECO:0000256" key="4">
    <source>
        <dbReference type="ARBA" id="ARBA00012792"/>
    </source>
</evidence>
<dbReference type="Gene3D" id="1.20.58.100">
    <property type="entry name" value="Fumarate reductase/succinate dehydrogenase flavoprotein-like, C-terminal domain"/>
    <property type="match status" value="1"/>
</dbReference>
<comment type="subcellular location">
    <subcellularLocation>
        <location evidence="2">Cell inner membrane</location>
        <topology evidence="2">Peripheral membrane protein</topology>
        <orientation evidence="2">Cytoplasmic side</orientation>
    </subcellularLocation>
</comment>
<evidence type="ECO:0000256" key="11">
    <source>
        <dbReference type="ARBA" id="ARBA00022982"/>
    </source>
</evidence>